<reference evidence="2 3" key="1">
    <citation type="submission" date="2006-09" db="EMBL/GenBank/DDBJ databases">
        <title>Sequence and annotation of the 288-kb ATCV-1 virus that infects an endosymbiotic Chlorella strain of the heliozoon Acanthocystis turfacea.</title>
        <authorList>
            <person name="Fitzgerald L.A."/>
            <person name="Graves M.V."/>
            <person name="Li X."/>
            <person name="Pfitzner A.J.P."/>
            <person name="Hartigan J."/>
            <person name="Van Etten J.L."/>
        </authorList>
    </citation>
    <scope>NUCLEOTIDE SEQUENCE [LARGE SCALE GENOMIC DNA]</scope>
    <source>
        <strain evidence="2 3">ATCV-1</strain>
    </source>
</reference>
<keyword evidence="3" id="KW-1185">Reference proteome</keyword>
<sequence length="120" mass="13778">MEQAVIRPWGSFQILSGDEKYWQKIITVNPYQRLSLQYHNHRCEYWIVESGEGTVQIDDKFYPAKAGSTFFIPVGAVHRVTNGIVIGNAAPHREDFVFREIATGMVSEDDIVRVEDDYGR</sequence>
<dbReference type="InterPro" id="IPR014710">
    <property type="entry name" value="RmlC-like_jellyroll"/>
</dbReference>
<protein>
    <submittedName>
        <fullName evidence="2">Uncharacterized protein Z752L</fullName>
    </submittedName>
</protein>
<dbReference type="RefSeq" id="YP_001427233.1">
    <property type="nucleotide sequence ID" value="NC_008724.1"/>
</dbReference>
<dbReference type="CDD" id="cd02213">
    <property type="entry name" value="cupin_PMI_typeII_C"/>
    <property type="match status" value="1"/>
</dbReference>
<dbReference type="EMBL" id="EF101928">
    <property type="protein sequence ID" value="ABT16886.1"/>
    <property type="molecule type" value="Genomic_DNA"/>
</dbReference>
<evidence type="ECO:0000259" key="1">
    <source>
        <dbReference type="Pfam" id="PF01050"/>
    </source>
</evidence>
<dbReference type="PANTHER" id="PTHR46390:SF1">
    <property type="entry name" value="MANNOSE-1-PHOSPHATE GUANYLYLTRANSFERASE"/>
    <property type="match status" value="1"/>
</dbReference>
<dbReference type="InterPro" id="IPR011051">
    <property type="entry name" value="RmlC_Cupin_sf"/>
</dbReference>
<proteinExistence type="predicted"/>
<dbReference type="Pfam" id="PF01050">
    <property type="entry name" value="MannoseP_isomer"/>
    <property type="match status" value="1"/>
</dbReference>
<evidence type="ECO:0000313" key="2">
    <source>
        <dbReference type="EMBL" id="ABT16886.1"/>
    </source>
</evidence>
<accession>A7KA12</accession>
<gene>
    <name evidence="2" type="primary">Z752L</name>
    <name evidence="2" type="ORF">ATCV1_Z752L</name>
</gene>
<dbReference type="SUPFAM" id="SSF51182">
    <property type="entry name" value="RmlC-like cupins"/>
    <property type="match status" value="1"/>
</dbReference>
<dbReference type="GO" id="GO:0005976">
    <property type="term" value="P:polysaccharide metabolic process"/>
    <property type="evidence" value="ECO:0007669"/>
    <property type="project" value="InterPro"/>
</dbReference>
<dbReference type="InterPro" id="IPR051161">
    <property type="entry name" value="Mannose-6P_isomerase_type2"/>
</dbReference>
<dbReference type="PANTHER" id="PTHR46390">
    <property type="entry name" value="MANNOSE-1-PHOSPHATE GUANYLYLTRANSFERASE"/>
    <property type="match status" value="1"/>
</dbReference>
<evidence type="ECO:0000313" key="3">
    <source>
        <dbReference type="Proteomes" id="UP000202420"/>
    </source>
</evidence>
<dbReference type="GeneID" id="5470497"/>
<dbReference type="GO" id="GO:0009298">
    <property type="term" value="P:GDP-mannose biosynthetic process"/>
    <property type="evidence" value="ECO:0007669"/>
    <property type="project" value="TreeGrafter"/>
</dbReference>
<dbReference type="GO" id="GO:0004475">
    <property type="term" value="F:mannose-1-phosphate guanylyltransferase (GTP) activity"/>
    <property type="evidence" value="ECO:0007669"/>
    <property type="project" value="TreeGrafter"/>
</dbReference>
<name>A7KA12_9PHYC</name>
<feature type="domain" description="Mannose-6-phosphate isomerase type II C-terminal" evidence="1">
    <location>
        <begin position="3"/>
        <end position="116"/>
    </location>
</feature>
<dbReference type="InterPro" id="IPR001538">
    <property type="entry name" value="Man6P_isomerase-2_C"/>
</dbReference>
<dbReference type="Gene3D" id="2.60.120.10">
    <property type="entry name" value="Jelly Rolls"/>
    <property type="match status" value="1"/>
</dbReference>
<organism evidence="2 3">
    <name type="scientific">Chlorovirus heliozoae</name>
    <dbReference type="NCBI Taxonomy" id="322019"/>
    <lineage>
        <taxon>Viruses</taxon>
        <taxon>Varidnaviria</taxon>
        <taxon>Bamfordvirae</taxon>
        <taxon>Nucleocytoviricota</taxon>
        <taxon>Megaviricetes</taxon>
        <taxon>Algavirales</taxon>
        <taxon>Phycodnaviridae</taxon>
        <taxon>Chlorovirus</taxon>
    </lineage>
</organism>
<dbReference type="KEGG" id="vg:5470497"/>
<dbReference type="Proteomes" id="UP000202420">
    <property type="component" value="Segment"/>
</dbReference>